<dbReference type="AlphaFoldDB" id="A0A6S7C6I7"/>
<evidence type="ECO:0000313" key="2">
    <source>
        <dbReference type="Proteomes" id="UP000494272"/>
    </source>
</evidence>
<reference evidence="1 2" key="1">
    <citation type="submission" date="2020-04" db="EMBL/GenBank/DDBJ databases">
        <authorList>
            <person name="De Canck E."/>
        </authorList>
    </citation>
    <scope>NUCLEOTIDE SEQUENCE [LARGE SCALE GENOMIC DNA]</scope>
    <source>
        <strain evidence="1 2">LMG 26841</strain>
    </source>
</reference>
<dbReference type="PROSITE" id="PS51318">
    <property type="entry name" value="TAT"/>
    <property type="match status" value="1"/>
</dbReference>
<dbReference type="EMBL" id="CADIKW010000001">
    <property type="protein sequence ID" value="CAB3817114.1"/>
    <property type="molecule type" value="Genomic_DNA"/>
</dbReference>
<evidence type="ECO:0008006" key="3">
    <source>
        <dbReference type="Google" id="ProtNLM"/>
    </source>
</evidence>
<name>A0A6S7C6I7_9BURK</name>
<dbReference type="InterPro" id="IPR008311">
    <property type="entry name" value="UCP028101"/>
</dbReference>
<organism evidence="1 2">
    <name type="scientific">Achromobacter dolens</name>
    <dbReference type="NCBI Taxonomy" id="1287738"/>
    <lineage>
        <taxon>Bacteria</taxon>
        <taxon>Pseudomonadati</taxon>
        <taxon>Pseudomonadota</taxon>
        <taxon>Betaproteobacteria</taxon>
        <taxon>Burkholderiales</taxon>
        <taxon>Alcaligenaceae</taxon>
        <taxon>Achromobacter</taxon>
    </lineage>
</organism>
<dbReference type="InterPro" id="IPR011044">
    <property type="entry name" value="Quino_amine_DH_bsu"/>
</dbReference>
<accession>A0A6S7C6I7</accession>
<dbReference type="RefSeq" id="WP_175166611.1">
    <property type="nucleotide sequence ID" value="NZ_CADIKW010000001.1"/>
</dbReference>
<protein>
    <recommendedName>
        <fullName evidence="3">Tat pathway signal protein</fullName>
    </recommendedName>
</protein>
<dbReference type="SUPFAM" id="SSF50969">
    <property type="entry name" value="YVTN repeat-like/Quinoprotein amine dehydrogenase"/>
    <property type="match status" value="1"/>
</dbReference>
<keyword evidence="2" id="KW-1185">Reference proteome</keyword>
<proteinExistence type="predicted"/>
<dbReference type="Pfam" id="PF07433">
    <property type="entry name" value="DUF1513"/>
    <property type="match status" value="1"/>
</dbReference>
<dbReference type="InterPro" id="IPR006311">
    <property type="entry name" value="TAT_signal"/>
</dbReference>
<sequence length="391" mass="41045">MLTGIARDVRAGNAPARPARRDFLAWGAGGVLGAALGWPRQAPAAPGDESQARYLAARQRGGRDETVVLDGAGQDRHVVPMPARGHSFAIDAPAERAVVFGRQPGFFALAFDLRGARPPLELPLPEDRHFFGHGAYFDGGRLLAATENDFDGGRGVLGIYDATPGGGYRRIGEYDSGGIGPHEVLLMPDGKTLCVANGGILTHPDYGKLELNLDTMRPSLAYLDAASGALLERVELAPDLHRLSIRHLALAGDGSVWFGCQYMGPAGDRPALVGRHRRGAQPVLFSGPADTLREMRNYIGSVAADAAGAVIATSSPVGGRVLYWDAASGRCLGETRLADGCGVAPATDAGFLVSSGLGAMVRTDAAGGERPVLAPSRERSWDNHFRKVAAA</sequence>
<dbReference type="PIRSF" id="PIRSF028101">
    <property type="entry name" value="UCP028101"/>
    <property type="match status" value="1"/>
</dbReference>
<dbReference type="Proteomes" id="UP000494272">
    <property type="component" value="Unassembled WGS sequence"/>
</dbReference>
<gene>
    <name evidence="1" type="ORF">LMG26841_00258</name>
</gene>
<dbReference type="GeneID" id="94353804"/>
<evidence type="ECO:0000313" key="1">
    <source>
        <dbReference type="EMBL" id="CAB3817114.1"/>
    </source>
</evidence>